<evidence type="ECO:0000313" key="4">
    <source>
        <dbReference type="Proteomes" id="UP000321192"/>
    </source>
</evidence>
<evidence type="ECO:0000313" key="3">
    <source>
        <dbReference type="EMBL" id="TXH87724.1"/>
    </source>
</evidence>
<sequence length="344" mass="37902">MIALPLARYRFTFRMAEPLRLPEYAGSLLRGQFGAALRRTSCMTRAATCDGCPLRATCPYPAVFEAPVPQQAAHTPRQDFSHIPNPYVIEPPPLGTRSIDEGQALQFGLVLFGRALDHLPLISFALQRAVEGGLGKERARGTLERLDVQHADAFTCIWQAGDTAIDAHDTRLHLDAAPPPAAPERIELRLHTPLRLQHQGQPVRPHALTPRKLVADLLRRITLLADFHADQPGLIADAPALVRHAETLGHRVQLRWHDWSRYSSRQQREMTLGGAIGTWTLEGELAPLLPWLQLGERLHVGKNTTLGMGGYTLVSGTADRSAERPFTAEPSAIIATTHHAQPST</sequence>
<dbReference type="EMBL" id="SSFD01000082">
    <property type="protein sequence ID" value="TXH87724.1"/>
    <property type="molecule type" value="Genomic_DNA"/>
</dbReference>
<gene>
    <name evidence="3" type="ORF">E6Q80_05985</name>
</gene>
<dbReference type="Proteomes" id="UP000321192">
    <property type="component" value="Unassembled WGS sequence"/>
</dbReference>
<organism evidence="3 4">
    <name type="scientific">Thauera aminoaromatica</name>
    <dbReference type="NCBI Taxonomy" id="164330"/>
    <lineage>
        <taxon>Bacteria</taxon>
        <taxon>Pseudomonadati</taxon>
        <taxon>Pseudomonadota</taxon>
        <taxon>Betaproteobacteria</taxon>
        <taxon>Rhodocyclales</taxon>
        <taxon>Zoogloeaceae</taxon>
        <taxon>Thauera</taxon>
    </lineage>
</organism>
<dbReference type="RefSeq" id="WP_276657597.1">
    <property type="nucleotide sequence ID" value="NZ_SSFD01000082.1"/>
</dbReference>
<accession>A0A5C7SUZ7</accession>
<dbReference type="Gene3D" id="3.30.70.1900">
    <property type="match status" value="1"/>
</dbReference>
<dbReference type="AlphaFoldDB" id="A0A5C7SUZ7"/>
<evidence type="ECO:0000259" key="2">
    <source>
        <dbReference type="Pfam" id="PF10040"/>
    </source>
</evidence>
<protein>
    <submittedName>
        <fullName evidence="3">CRISPR system precrRNA processing endoribonuclease RAMP protein Cas6</fullName>
    </submittedName>
</protein>
<comment type="caution">
    <text evidence="3">The sequence shown here is derived from an EMBL/GenBank/DDBJ whole genome shotgun (WGS) entry which is preliminary data.</text>
</comment>
<feature type="region of interest" description="Disordered" evidence="1">
    <location>
        <begin position="322"/>
        <end position="344"/>
    </location>
</feature>
<evidence type="ECO:0000256" key="1">
    <source>
        <dbReference type="SAM" id="MobiDB-lite"/>
    </source>
</evidence>
<proteinExistence type="predicted"/>
<dbReference type="InterPro" id="IPR019267">
    <property type="entry name" value="CRISPR-assoc_Cas6_C"/>
</dbReference>
<feature type="domain" description="CRISPR-associated protein Cas6 C-terminal" evidence="2">
    <location>
        <begin position="188"/>
        <end position="311"/>
    </location>
</feature>
<dbReference type="Pfam" id="PF10040">
    <property type="entry name" value="CRISPR_Cas6"/>
    <property type="match status" value="1"/>
</dbReference>
<reference evidence="3 4" key="1">
    <citation type="submission" date="2018-09" db="EMBL/GenBank/DDBJ databases">
        <title>Metagenome Assembled Genomes from an Advanced Water Purification Facility.</title>
        <authorList>
            <person name="Stamps B.W."/>
            <person name="Spear J.R."/>
        </authorList>
    </citation>
    <scope>NUCLEOTIDE SEQUENCE [LARGE SCALE GENOMIC DNA]</scope>
    <source>
        <strain evidence="3">Bin_27_1</strain>
    </source>
</reference>
<name>A0A5C7SUZ7_THASP</name>